<dbReference type="InterPro" id="IPR001650">
    <property type="entry name" value="Helicase_C-like"/>
</dbReference>
<keyword evidence="4" id="KW-0067">ATP-binding</keyword>
<keyword evidence="4" id="KW-0547">Nucleotide-binding</keyword>
<dbReference type="PROSITE" id="PS51192">
    <property type="entry name" value="HELICASE_ATP_BIND_1"/>
    <property type="match status" value="1"/>
</dbReference>
<keyword evidence="4" id="KW-0347">Helicase</keyword>
<feature type="compositionally biased region" description="Low complexity" evidence="1">
    <location>
        <begin position="514"/>
        <end position="529"/>
    </location>
</feature>
<dbReference type="InterPro" id="IPR014001">
    <property type="entry name" value="Helicase_ATP-bd"/>
</dbReference>
<feature type="region of interest" description="Disordered" evidence="1">
    <location>
        <begin position="508"/>
        <end position="529"/>
    </location>
</feature>
<organism evidence="4">
    <name type="scientific">Sylvanvirus sp</name>
    <dbReference type="NCBI Taxonomy" id="2487774"/>
    <lineage>
        <taxon>Viruses</taxon>
    </lineage>
</organism>
<feature type="domain" description="Helicase ATP-binding" evidence="2">
    <location>
        <begin position="223"/>
        <end position="433"/>
    </location>
</feature>
<dbReference type="PROSITE" id="PS51194">
    <property type="entry name" value="HELICASE_CTER"/>
    <property type="match status" value="1"/>
</dbReference>
<dbReference type="GO" id="GO:0004386">
    <property type="term" value="F:helicase activity"/>
    <property type="evidence" value="ECO:0007669"/>
    <property type="project" value="UniProtKB-KW"/>
</dbReference>
<evidence type="ECO:0000256" key="1">
    <source>
        <dbReference type="SAM" id="MobiDB-lite"/>
    </source>
</evidence>
<evidence type="ECO:0000259" key="3">
    <source>
        <dbReference type="PROSITE" id="PS51194"/>
    </source>
</evidence>
<keyword evidence="4" id="KW-0378">Hydrolase</keyword>
<proteinExistence type="predicted"/>
<feature type="domain" description="Helicase C-terminal" evidence="3">
    <location>
        <begin position="612"/>
        <end position="773"/>
    </location>
</feature>
<evidence type="ECO:0000259" key="2">
    <source>
        <dbReference type="PROSITE" id="PS51192"/>
    </source>
</evidence>
<dbReference type="Gene3D" id="3.40.50.300">
    <property type="entry name" value="P-loop containing nucleotide triphosphate hydrolases"/>
    <property type="match status" value="2"/>
</dbReference>
<accession>A0A3G5AH75</accession>
<dbReference type="SUPFAM" id="SSF52540">
    <property type="entry name" value="P-loop containing nucleoside triphosphate hydrolases"/>
    <property type="match status" value="2"/>
</dbReference>
<dbReference type="SMART" id="SM00490">
    <property type="entry name" value="HELICc"/>
    <property type="match status" value="1"/>
</dbReference>
<dbReference type="InterPro" id="IPR027417">
    <property type="entry name" value="P-loop_NTPase"/>
</dbReference>
<protein>
    <submittedName>
        <fullName evidence="4">DEXDc helicase</fullName>
    </submittedName>
</protein>
<reference evidence="4" key="1">
    <citation type="submission" date="2018-10" db="EMBL/GenBank/DDBJ databases">
        <title>Hidden diversity of soil giant viruses.</title>
        <authorList>
            <person name="Schulz F."/>
            <person name="Alteio L."/>
            <person name="Goudeau D."/>
            <person name="Ryan E.M."/>
            <person name="Malmstrom R.R."/>
            <person name="Blanchard J."/>
            <person name="Woyke T."/>
        </authorList>
    </citation>
    <scope>NUCLEOTIDE SEQUENCE</scope>
    <source>
        <strain evidence="4">SYV1</strain>
    </source>
</reference>
<evidence type="ECO:0000313" key="4">
    <source>
        <dbReference type="EMBL" id="AYV86500.1"/>
    </source>
</evidence>
<dbReference type="Pfam" id="PF00271">
    <property type="entry name" value="Helicase_C"/>
    <property type="match status" value="1"/>
</dbReference>
<dbReference type="EMBL" id="MK072507">
    <property type="protein sequence ID" value="AYV86500.1"/>
    <property type="molecule type" value="Genomic_DNA"/>
</dbReference>
<name>A0A3G5AH75_9VIRU</name>
<sequence>MNNLKRKLDDTPRIVDKTSYKLARSLNVRTASDITCKNKSRKRKRNELNDELRDEFSELNELNSLKEVIDIDLSREGEENEYKILKRCRQRYENPSFLPAFKFNGSALFKIGTNQYDVGEVIDSNDVNDVSTIRRINRQDQAWIEHVSRSVIDLSSDSDSSSEVMDHNSNELLVHSSSSSNTSNLLESKDQANTSTLSQDQMMMWPVYNRLRPHQQTHVKALAKMARHQLVLFDTSETGTGKTYTGFGLAEQLAHTLFQEMNDQNDLRPVHVFIVTVKGVIVKFCALAADPNIRQFVRTLGVVNPELARSGKHKVFVNPNEPSADHLQTDLNPYLIVTKKNTDTILPYASDLSGSAPCHYIWNLPPRSLIILDEAHKMRNLHAESSQLITSFLEQCRGKPPSQISWRLLLSSATLLENIEQHLKTYLYYARFIQIPSRRLALQVVREPRVRRKVAMEFKLDKQAYDSKQLDVLVLHHLLYQGPYPCARGMTLAQPKLKEKNSIDYPIDDSLNHSINRPPSDSSTSSYSIPSINSLPSPPLYSLSVLHEVPTHINEIRAEAYHMSDENRQAIQTHAQQYWDLFQLESCSSWHIRLMTRLRVKTEYFKIDTFIELADHALQAGLRPVILLNFAQNVIELRRRWIEKYPLNTFMTIIGGQSIPERQHEIESFTRNERVAAFISSDAGATGIDLHDIDGHYPRVALISPPLSSTRLVQILGRCFRDGSLSSVWQILVTCQHTIEDQIYKSQKWKLQGQDLLNYGKYSSRTQNMFCLKDISELLQQIETTNQDKFGLFLTNTAPLREVRAQSNDGYQLTYMSPSTIIT</sequence>
<gene>
    <name evidence="4" type="ORF">Sylvanvirus1_96</name>
</gene>